<dbReference type="KEGG" id="sace:GIY23_21260"/>
<protein>
    <submittedName>
        <fullName evidence="2">Uncharacterized protein</fullName>
    </submittedName>
</protein>
<reference evidence="3" key="1">
    <citation type="submission" date="2019-11" db="EMBL/GenBank/DDBJ databases">
        <title>The complete genome sequence of Saccharopolyspora sp. E2A.</title>
        <authorList>
            <person name="Zhang G."/>
        </authorList>
    </citation>
    <scope>NUCLEOTIDE SEQUENCE [LARGE SCALE GENOMIC DNA]</scope>
    <source>
        <strain evidence="3">E2A</strain>
    </source>
</reference>
<evidence type="ECO:0000256" key="1">
    <source>
        <dbReference type="SAM" id="MobiDB-lite"/>
    </source>
</evidence>
<evidence type="ECO:0000313" key="3">
    <source>
        <dbReference type="Proteomes" id="UP000371041"/>
    </source>
</evidence>
<feature type="compositionally biased region" description="Basic and acidic residues" evidence="1">
    <location>
        <begin position="119"/>
        <end position="128"/>
    </location>
</feature>
<feature type="compositionally biased region" description="Basic residues" evidence="1">
    <location>
        <begin position="1"/>
        <end position="10"/>
    </location>
</feature>
<organism evidence="2 3">
    <name type="scientific">Allosaccharopolyspora coralli</name>
    <dbReference type="NCBI Taxonomy" id="2665642"/>
    <lineage>
        <taxon>Bacteria</taxon>
        <taxon>Bacillati</taxon>
        <taxon>Actinomycetota</taxon>
        <taxon>Actinomycetes</taxon>
        <taxon>Pseudonocardiales</taxon>
        <taxon>Pseudonocardiaceae</taxon>
        <taxon>Allosaccharopolyspora</taxon>
    </lineage>
</organism>
<feature type="compositionally biased region" description="Low complexity" evidence="1">
    <location>
        <begin position="160"/>
        <end position="174"/>
    </location>
</feature>
<keyword evidence="3" id="KW-1185">Reference proteome</keyword>
<feature type="compositionally biased region" description="Basic and acidic residues" evidence="1">
    <location>
        <begin position="88"/>
        <end position="98"/>
    </location>
</feature>
<feature type="region of interest" description="Disordered" evidence="1">
    <location>
        <begin position="88"/>
        <end position="196"/>
    </location>
</feature>
<dbReference type="EMBL" id="CP045929">
    <property type="protein sequence ID" value="QGK71707.1"/>
    <property type="molecule type" value="Genomic_DNA"/>
</dbReference>
<proteinExistence type="predicted"/>
<gene>
    <name evidence="2" type="ORF">GIY23_21260</name>
</gene>
<accession>A0A5Q3QLK9</accession>
<evidence type="ECO:0000313" key="2">
    <source>
        <dbReference type="EMBL" id="QGK71707.1"/>
    </source>
</evidence>
<dbReference type="Proteomes" id="UP000371041">
    <property type="component" value="Chromosome"/>
</dbReference>
<sequence length="196" mass="21031">MALGRKIGRRQRPESAATEQAPAQPDHELDSYLAALTPEGDVETTGTGRQFGSSQVHQVRLPLMANEKLNALAARKGTSPAALVRDWVMHHLEAHPDPEPQGGPQWPQEQPEPAQHFGAARDADHDSAQHFGGQFPGADGRAGDPHAQAFPGPQAGKHSPQPFGQQDPQFPADPYAGAGEETDNEITMPRGQGYYA</sequence>
<name>A0A5Q3QLK9_9PSEU</name>
<feature type="region of interest" description="Disordered" evidence="1">
    <location>
        <begin position="1"/>
        <end position="28"/>
    </location>
</feature>
<dbReference type="AlphaFoldDB" id="A0A5Q3QLK9"/>
<dbReference type="RefSeq" id="WP_154078275.1">
    <property type="nucleotide sequence ID" value="NZ_CP045929.1"/>
</dbReference>
<feature type="compositionally biased region" description="Low complexity" evidence="1">
    <location>
        <begin position="100"/>
        <end position="115"/>
    </location>
</feature>